<gene>
    <name evidence="9" type="ORF">RJ641_021918</name>
</gene>
<dbReference type="AlphaFoldDB" id="A0AAN8YVS2"/>
<protein>
    <submittedName>
        <fullName evidence="9">HAT-like transposase, RNase-H fold</fullName>
    </submittedName>
</protein>
<accession>A0AAN8YVS2</accession>
<dbReference type="PANTHER" id="PTHR46481">
    <property type="entry name" value="ZINC FINGER BED DOMAIN-CONTAINING PROTEIN 4"/>
    <property type="match status" value="1"/>
</dbReference>
<evidence type="ECO:0000256" key="2">
    <source>
        <dbReference type="ARBA" id="ARBA00022723"/>
    </source>
</evidence>
<dbReference type="SUPFAM" id="SSF53098">
    <property type="entry name" value="Ribonuclease H-like"/>
    <property type="match status" value="1"/>
</dbReference>
<dbReference type="GO" id="GO:0008270">
    <property type="term" value="F:zinc ion binding"/>
    <property type="evidence" value="ECO:0007669"/>
    <property type="project" value="UniProtKB-KW"/>
</dbReference>
<dbReference type="InterPro" id="IPR012337">
    <property type="entry name" value="RNaseH-like_sf"/>
</dbReference>
<evidence type="ECO:0000256" key="5">
    <source>
        <dbReference type="ARBA" id="ARBA00023125"/>
    </source>
</evidence>
<evidence type="ECO:0000313" key="9">
    <source>
        <dbReference type="EMBL" id="KAK6914597.1"/>
    </source>
</evidence>
<proteinExistence type="predicted"/>
<evidence type="ECO:0000256" key="6">
    <source>
        <dbReference type="ARBA" id="ARBA00023242"/>
    </source>
</evidence>
<dbReference type="GO" id="GO:0003677">
    <property type="term" value="F:DNA binding"/>
    <property type="evidence" value="ECO:0007669"/>
    <property type="project" value="UniProtKB-KW"/>
</dbReference>
<evidence type="ECO:0000256" key="7">
    <source>
        <dbReference type="SAM" id="MobiDB-lite"/>
    </source>
</evidence>
<dbReference type="Proteomes" id="UP001370490">
    <property type="component" value="Unassembled WGS sequence"/>
</dbReference>
<sequence>MDNSEISDANNENIVVTITDLDPSEQQPRAEIEPDIGGKGQKQKREVKLRSEVLAHFTKNEKNPLECKCNYCLKVGLGEQQEENGQTLLSFAKGTSDQGSSLVWKFDQEKSRKDLTELIINYELPFSFVEDPSFQKFVLANIFLREVYRIQMLLKQTTLDVESILVDMANDMLFKFEKYWLEKEPNVLLSIAFVLDPRFKFKNLKFCYKRIYDSALVDIMLDRVSRELCALFEKYSEIYEVSMREKVSKKKENGKTVKQVEVAKMN</sequence>
<dbReference type="InterPro" id="IPR052035">
    <property type="entry name" value="ZnF_BED_domain_contain"/>
</dbReference>
<feature type="region of interest" description="Disordered" evidence="7">
    <location>
        <begin position="21"/>
        <end position="43"/>
    </location>
</feature>
<reference evidence="9 10" key="1">
    <citation type="submission" date="2023-12" db="EMBL/GenBank/DDBJ databases">
        <title>A high-quality genome assembly for Dillenia turbinata (Dilleniales).</title>
        <authorList>
            <person name="Chanderbali A."/>
        </authorList>
    </citation>
    <scope>NUCLEOTIDE SEQUENCE [LARGE SCALE GENOMIC DNA]</scope>
    <source>
        <strain evidence="9">LSX21</strain>
        <tissue evidence="9">Leaf</tissue>
    </source>
</reference>
<dbReference type="GO" id="GO:0005634">
    <property type="term" value="C:nucleus"/>
    <property type="evidence" value="ECO:0007669"/>
    <property type="project" value="UniProtKB-SubCell"/>
</dbReference>
<evidence type="ECO:0000256" key="1">
    <source>
        <dbReference type="ARBA" id="ARBA00004123"/>
    </source>
</evidence>
<evidence type="ECO:0000259" key="8">
    <source>
        <dbReference type="Pfam" id="PF14372"/>
    </source>
</evidence>
<keyword evidence="10" id="KW-1185">Reference proteome</keyword>
<keyword evidence="6" id="KW-0539">Nucleus</keyword>
<keyword evidence="5" id="KW-0238">DNA-binding</keyword>
<dbReference type="InterPro" id="IPR025525">
    <property type="entry name" value="hAT-like_transposase_RNase-H"/>
</dbReference>
<dbReference type="EMBL" id="JBAMMX010000026">
    <property type="protein sequence ID" value="KAK6914597.1"/>
    <property type="molecule type" value="Genomic_DNA"/>
</dbReference>
<dbReference type="PANTHER" id="PTHR46481:SF10">
    <property type="entry name" value="ZINC FINGER BED DOMAIN-CONTAINING PROTEIN 39"/>
    <property type="match status" value="1"/>
</dbReference>
<keyword evidence="2" id="KW-0479">Metal-binding</keyword>
<comment type="caution">
    <text evidence="9">The sequence shown here is derived from an EMBL/GenBank/DDBJ whole genome shotgun (WGS) entry which is preliminary data.</text>
</comment>
<organism evidence="9 10">
    <name type="scientific">Dillenia turbinata</name>
    <dbReference type="NCBI Taxonomy" id="194707"/>
    <lineage>
        <taxon>Eukaryota</taxon>
        <taxon>Viridiplantae</taxon>
        <taxon>Streptophyta</taxon>
        <taxon>Embryophyta</taxon>
        <taxon>Tracheophyta</taxon>
        <taxon>Spermatophyta</taxon>
        <taxon>Magnoliopsida</taxon>
        <taxon>eudicotyledons</taxon>
        <taxon>Gunneridae</taxon>
        <taxon>Pentapetalae</taxon>
        <taxon>Dilleniales</taxon>
        <taxon>Dilleniaceae</taxon>
        <taxon>Dillenia</taxon>
    </lineage>
</organism>
<comment type="subcellular location">
    <subcellularLocation>
        <location evidence="1">Nucleus</location>
    </subcellularLocation>
</comment>
<evidence type="ECO:0000313" key="10">
    <source>
        <dbReference type="Proteomes" id="UP001370490"/>
    </source>
</evidence>
<dbReference type="Pfam" id="PF14372">
    <property type="entry name" value="hAT-like_RNase-H"/>
    <property type="match status" value="1"/>
</dbReference>
<keyword evidence="3" id="KW-0863">Zinc-finger</keyword>
<evidence type="ECO:0000256" key="3">
    <source>
        <dbReference type="ARBA" id="ARBA00022771"/>
    </source>
</evidence>
<name>A0AAN8YVS2_9MAGN</name>
<keyword evidence="4" id="KW-0862">Zinc</keyword>
<feature type="domain" description="hAT-like transposase RNase-H fold" evidence="8">
    <location>
        <begin position="136"/>
        <end position="235"/>
    </location>
</feature>
<evidence type="ECO:0000256" key="4">
    <source>
        <dbReference type="ARBA" id="ARBA00022833"/>
    </source>
</evidence>